<reference evidence="3" key="1">
    <citation type="journal article" date="2024" name="IScience">
        <title>Strigolactones Initiate the Formation of Haustorium-like Structures in Castilleja.</title>
        <authorList>
            <person name="Buerger M."/>
            <person name="Peterson D."/>
            <person name="Chory J."/>
        </authorList>
    </citation>
    <scope>NUCLEOTIDE SEQUENCE [LARGE SCALE GENOMIC DNA]</scope>
</reference>
<accession>A0ABD3D1E5</accession>
<keyword evidence="1" id="KW-0812">Transmembrane</keyword>
<gene>
    <name evidence="2" type="ORF">CASFOL_019681</name>
</gene>
<dbReference type="EMBL" id="JAVIJP010000027">
    <property type="protein sequence ID" value="KAL3635134.1"/>
    <property type="molecule type" value="Genomic_DNA"/>
</dbReference>
<feature type="transmembrane region" description="Helical" evidence="1">
    <location>
        <begin position="37"/>
        <end position="56"/>
    </location>
</feature>
<keyword evidence="3" id="KW-1185">Reference proteome</keyword>
<dbReference type="Proteomes" id="UP001632038">
    <property type="component" value="Unassembled WGS sequence"/>
</dbReference>
<keyword evidence="1" id="KW-0472">Membrane</keyword>
<keyword evidence="1" id="KW-1133">Transmembrane helix</keyword>
<sequence length="58" mass="6896">MVTLISRWDRQQRQLRVQRRGGRLFSLSWSRRKLLRFTRLLLSFLPFTSISVSVASTS</sequence>
<evidence type="ECO:0000313" key="2">
    <source>
        <dbReference type="EMBL" id="KAL3635134.1"/>
    </source>
</evidence>
<name>A0ABD3D1E5_9LAMI</name>
<comment type="caution">
    <text evidence="2">The sequence shown here is derived from an EMBL/GenBank/DDBJ whole genome shotgun (WGS) entry which is preliminary data.</text>
</comment>
<organism evidence="2 3">
    <name type="scientific">Castilleja foliolosa</name>
    <dbReference type="NCBI Taxonomy" id="1961234"/>
    <lineage>
        <taxon>Eukaryota</taxon>
        <taxon>Viridiplantae</taxon>
        <taxon>Streptophyta</taxon>
        <taxon>Embryophyta</taxon>
        <taxon>Tracheophyta</taxon>
        <taxon>Spermatophyta</taxon>
        <taxon>Magnoliopsida</taxon>
        <taxon>eudicotyledons</taxon>
        <taxon>Gunneridae</taxon>
        <taxon>Pentapetalae</taxon>
        <taxon>asterids</taxon>
        <taxon>lamiids</taxon>
        <taxon>Lamiales</taxon>
        <taxon>Orobanchaceae</taxon>
        <taxon>Pedicularideae</taxon>
        <taxon>Castillejinae</taxon>
        <taxon>Castilleja</taxon>
    </lineage>
</organism>
<dbReference type="AlphaFoldDB" id="A0ABD3D1E5"/>
<evidence type="ECO:0000313" key="3">
    <source>
        <dbReference type="Proteomes" id="UP001632038"/>
    </source>
</evidence>
<protein>
    <submittedName>
        <fullName evidence="2">Uncharacterized protein</fullName>
    </submittedName>
</protein>
<proteinExistence type="predicted"/>
<evidence type="ECO:0000256" key="1">
    <source>
        <dbReference type="SAM" id="Phobius"/>
    </source>
</evidence>